<evidence type="ECO:0000313" key="3">
    <source>
        <dbReference type="Proteomes" id="UP000203768"/>
    </source>
</evidence>
<feature type="compositionally biased region" description="Acidic residues" evidence="1">
    <location>
        <begin position="79"/>
        <end position="116"/>
    </location>
</feature>
<feature type="region of interest" description="Disordered" evidence="1">
    <location>
        <begin position="54"/>
        <end position="116"/>
    </location>
</feature>
<keyword evidence="3" id="KW-1185">Reference proteome</keyword>
<dbReference type="InterPro" id="IPR009317">
    <property type="entry name" value="ChaB"/>
</dbReference>
<dbReference type="OrthoDB" id="27883at10239"/>
<dbReference type="InterPro" id="IPR037205">
    <property type="entry name" value="ChaB_sf"/>
</dbReference>
<dbReference type="Proteomes" id="UP000203768">
    <property type="component" value="Segment"/>
</dbReference>
<dbReference type="Gene3D" id="1.10.1740.70">
    <property type="entry name" value="ChaB"/>
    <property type="match status" value="1"/>
</dbReference>
<accession>S5MQK4</accession>
<sequence>MYDNVHDLPASVRNALPLKAQRMYMHVFNSAYGKYDNPYQVAWGVVAKYYERPKGRRSNQKWKRRSKAKDNYSSNYQDNETDFDSDEDDDYDDNNDSTTSDDDDDDEDDDEDDEDY</sequence>
<protein>
    <submittedName>
        <fullName evidence="2">ChaB-3</fullName>
    </submittedName>
</protein>
<dbReference type="EMBL" id="KF158713">
    <property type="protein sequence ID" value="AGR56879.1"/>
    <property type="molecule type" value="Genomic_DNA"/>
</dbReference>
<organism evidence="2 3">
    <name type="scientific">Hemileuca sp. nucleopolyhedrovirus</name>
    <dbReference type="NCBI Taxonomy" id="1367203"/>
    <lineage>
        <taxon>Viruses</taxon>
        <taxon>Viruses incertae sedis</taxon>
        <taxon>Naldaviricetes</taxon>
        <taxon>Lefavirales</taxon>
        <taxon>Baculoviridae</taxon>
        <taxon>Alphabaculovirus</taxon>
        <taxon>Alphabaculovirus heleucae</taxon>
        <taxon>Hemileuca species nucleopolyhedrovirus</taxon>
    </lineage>
</organism>
<feature type="compositionally biased region" description="Basic residues" evidence="1">
    <location>
        <begin position="54"/>
        <end position="67"/>
    </location>
</feature>
<dbReference type="KEGG" id="vg:16489527"/>
<dbReference type="GeneID" id="16489527"/>
<evidence type="ECO:0000313" key="2">
    <source>
        <dbReference type="EMBL" id="AGR56879.1"/>
    </source>
</evidence>
<name>S5MQK4_9ABAC</name>
<dbReference type="SUPFAM" id="SSF140376">
    <property type="entry name" value="ChaB-like"/>
    <property type="match status" value="1"/>
</dbReference>
<gene>
    <name evidence="2" type="ORF">Hesp127</name>
</gene>
<proteinExistence type="predicted"/>
<evidence type="ECO:0000256" key="1">
    <source>
        <dbReference type="SAM" id="MobiDB-lite"/>
    </source>
</evidence>
<reference evidence="2 3" key="1">
    <citation type="journal article" date="2013" name="Virus Genes">
        <title>The genome of a baculovirus isolated from Hemileuca sp. encodes a serpin ortholog.</title>
        <authorList>
            <person name="Rohrmann G.F."/>
            <person name="Erlandson M.A."/>
            <person name="Theilmann D.A."/>
        </authorList>
    </citation>
    <scope>NUCLEOTIDE SEQUENCE [LARGE SCALE GENOMIC DNA]</scope>
</reference>
<dbReference type="RefSeq" id="YP_008378343.1">
    <property type="nucleotide sequence ID" value="NC_021923.1"/>
</dbReference>
<dbReference type="Pfam" id="PF06150">
    <property type="entry name" value="ChaB"/>
    <property type="match status" value="1"/>
</dbReference>